<sequence>MDDKKLDVMSLVKDEYIVETAPKAFFNSKKLRAKRYMKLVACVAIIATVFSVSPMRSWADYIVKKLKITINFNENNVNIGDAYETKITIPEDCKEVQYDNVMYLTKAYNSIDTLESDINESFYSWQTEYKILDEALLNIVPDKYARIFFDYDIPADGEKDGISGVSEYVYIPINGKNFIKELAMENKALSYCQFDESGNIELYKQNIEYELVKQYKSKKLDTQVIVVKEKLNIKMSDNEINDSDFDELYYCYFAKSGKVYMIQCIGSLDGACRVIETMGE</sequence>
<dbReference type="EMBL" id="QSQP01000002">
    <property type="protein sequence ID" value="RGK45105.1"/>
    <property type="molecule type" value="Genomic_DNA"/>
</dbReference>
<keyword evidence="1" id="KW-1133">Transmembrane helix</keyword>
<name>A0A3E4M6K9_9FIRM</name>
<accession>A0A3E4M6K9</accession>
<evidence type="ECO:0000313" key="3">
    <source>
        <dbReference type="EMBL" id="RGM45040.1"/>
    </source>
</evidence>
<reference evidence="5 6" key="1">
    <citation type="submission" date="2018-08" db="EMBL/GenBank/DDBJ databases">
        <title>A genome reference for cultivated species of the human gut microbiota.</title>
        <authorList>
            <person name="Zou Y."/>
            <person name="Xue W."/>
            <person name="Luo G."/>
        </authorList>
    </citation>
    <scope>NUCLEOTIDE SEQUENCE [LARGE SCALE GENOMIC DNA]</scope>
    <source>
        <strain evidence="4 7">AF17-27</strain>
        <strain evidence="3 5">OM08-12AT</strain>
        <strain evidence="2 6">TF11-15AC</strain>
    </source>
</reference>
<evidence type="ECO:0000313" key="5">
    <source>
        <dbReference type="Proteomes" id="UP000260717"/>
    </source>
</evidence>
<gene>
    <name evidence="4" type="ORF">DWW89_11345</name>
    <name evidence="3" type="ORF">DXC13_13620</name>
    <name evidence="2" type="ORF">DXD13_02575</name>
</gene>
<organism evidence="2 6">
    <name type="scientific">Agathobacter rectalis</name>
    <dbReference type="NCBI Taxonomy" id="39491"/>
    <lineage>
        <taxon>Bacteria</taxon>
        <taxon>Bacillati</taxon>
        <taxon>Bacillota</taxon>
        <taxon>Clostridia</taxon>
        <taxon>Lachnospirales</taxon>
        <taxon>Lachnospiraceae</taxon>
        <taxon>Agathobacter</taxon>
    </lineage>
</organism>
<dbReference type="Proteomes" id="UP000260717">
    <property type="component" value="Unassembled WGS sequence"/>
</dbReference>
<keyword evidence="1" id="KW-0812">Transmembrane</keyword>
<dbReference type="EMBL" id="QRXR01000018">
    <property type="protein sequence ID" value="RGU22351.1"/>
    <property type="molecule type" value="Genomic_DNA"/>
</dbReference>
<dbReference type="Proteomes" id="UP000261052">
    <property type="component" value="Unassembled WGS sequence"/>
</dbReference>
<protein>
    <recommendedName>
        <fullName evidence="8">DUF4367 domain-containing protein</fullName>
    </recommendedName>
</protein>
<feature type="transmembrane region" description="Helical" evidence="1">
    <location>
        <begin position="39"/>
        <end position="59"/>
    </location>
</feature>
<keyword evidence="1" id="KW-0472">Membrane</keyword>
<evidence type="ECO:0000313" key="7">
    <source>
        <dbReference type="Proteomes" id="UP000283765"/>
    </source>
</evidence>
<comment type="caution">
    <text evidence="2">The sequence shown here is derived from an EMBL/GenBank/DDBJ whole genome shotgun (WGS) entry which is preliminary data.</text>
</comment>
<evidence type="ECO:0000256" key="1">
    <source>
        <dbReference type="SAM" id="Phobius"/>
    </source>
</evidence>
<dbReference type="AlphaFoldDB" id="A0A3E4M6K9"/>
<evidence type="ECO:0000313" key="2">
    <source>
        <dbReference type="EMBL" id="RGK45105.1"/>
    </source>
</evidence>
<proteinExistence type="predicted"/>
<dbReference type="Proteomes" id="UP000283765">
    <property type="component" value="Unassembled WGS sequence"/>
</dbReference>
<dbReference type="RefSeq" id="WP_117685025.1">
    <property type="nucleotide sequence ID" value="NZ_QRXR01000018.1"/>
</dbReference>
<evidence type="ECO:0008006" key="8">
    <source>
        <dbReference type="Google" id="ProtNLM"/>
    </source>
</evidence>
<evidence type="ECO:0000313" key="6">
    <source>
        <dbReference type="Proteomes" id="UP000261052"/>
    </source>
</evidence>
<evidence type="ECO:0000313" key="4">
    <source>
        <dbReference type="EMBL" id="RGU22351.1"/>
    </source>
</evidence>
<dbReference type="EMBL" id="QSTI01000029">
    <property type="protein sequence ID" value="RGM45040.1"/>
    <property type="molecule type" value="Genomic_DNA"/>
</dbReference>